<evidence type="ECO:0000256" key="4">
    <source>
        <dbReference type="PROSITE-ProRule" id="PRU01161"/>
    </source>
</evidence>
<feature type="active site" description="Nucleophile" evidence="4">
    <location>
        <position position="71"/>
    </location>
</feature>
<gene>
    <name evidence="6" type="ORF">CH378_08730</name>
</gene>
<feature type="domain" description="PNPLA" evidence="5">
    <location>
        <begin position="38"/>
        <end position="197"/>
    </location>
</feature>
<feature type="active site" description="Proton acceptor" evidence="4">
    <location>
        <position position="184"/>
    </location>
</feature>
<sequence>MKKDKNSFQTDTNRPESAVSLRNELISKPGRKQKSVGLALGSGSARGWSHIGVIRVLESYGWKPDIICGTSIGSLVGAFYAADKLDRLEEWVQTLEWKDILGFMDISFGGGLLGGKKLFDFFEKEFKDLNFEHLTKKYGAVATDIDNGSEIWLREGSVPEAVRASISLPGIFSPVKRDDRWLVDGGLVNPVPVSLCKAMGAEFVIAVDLNQDLLDRKESNEESNPKENSRKSFLSHFWGKDLEENLRKEKDEKPGMIEVMSKSINVMQIRITRSRMAGDPPDVMIAPRLRNIGLMEFHRAKECIEEGKRATELISGYLEKPY</sequence>
<accession>A0ABX4N9R2</accession>
<dbReference type="EMBL" id="NPDP01000013">
    <property type="protein sequence ID" value="PJZ30112.1"/>
    <property type="molecule type" value="Genomic_DNA"/>
</dbReference>
<dbReference type="Gene3D" id="3.40.1090.10">
    <property type="entry name" value="Cytosolic phospholipase A2 catalytic domain"/>
    <property type="match status" value="2"/>
</dbReference>
<dbReference type="NCBIfam" id="NF007623">
    <property type="entry name" value="PRK10279.1"/>
    <property type="match status" value="1"/>
</dbReference>
<feature type="short sequence motif" description="GXSXG" evidence="4">
    <location>
        <begin position="69"/>
        <end position="73"/>
    </location>
</feature>
<dbReference type="InterPro" id="IPR002641">
    <property type="entry name" value="PNPLA_dom"/>
</dbReference>
<dbReference type="Proteomes" id="UP000231919">
    <property type="component" value="Unassembled WGS sequence"/>
</dbReference>
<name>A0ABX4N9R2_9LEPT</name>
<dbReference type="PROSITE" id="PS51635">
    <property type="entry name" value="PNPLA"/>
    <property type="match status" value="1"/>
</dbReference>
<evidence type="ECO:0000256" key="3">
    <source>
        <dbReference type="ARBA" id="ARBA00023098"/>
    </source>
</evidence>
<evidence type="ECO:0000256" key="1">
    <source>
        <dbReference type="ARBA" id="ARBA00022801"/>
    </source>
</evidence>
<proteinExistence type="predicted"/>
<dbReference type="InterPro" id="IPR050301">
    <property type="entry name" value="NTE"/>
</dbReference>
<evidence type="ECO:0000256" key="2">
    <source>
        <dbReference type="ARBA" id="ARBA00022963"/>
    </source>
</evidence>
<evidence type="ECO:0000313" key="7">
    <source>
        <dbReference type="Proteomes" id="UP000231919"/>
    </source>
</evidence>
<keyword evidence="1 4" id="KW-0378">Hydrolase</keyword>
<dbReference type="PANTHER" id="PTHR14226">
    <property type="entry name" value="NEUROPATHY TARGET ESTERASE/SWISS CHEESE D.MELANOGASTER"/>
    <property type="match status" value="1"/>
</dbReference>
<keyword evidence="3 4" id="KW-0443">Lipid metabolism</keyword>
<protein>
    <submittedName>
        <fullName evidence="6">Patatin</fullName>
    </submittedName>
</protein>
<organism evidence="6 7">
    <name type="scientific">Leptospira kmetyi</name>
    <dbReference type="NCBI Taxonomy" id="408139"/>
    <lineage>
        <taxon>Bacteria</taxon>
        <taxon>Pseudomonadati</taxon>
        <taxon>Spirochaetota</taxon>
        <taxon>Spirochaetia</taxon>
        <taxon>Leptospirales</taxon>
        <taxon>Leptospiraceae</taxon>
        <taxon>Leptospira</taxon>
    </lineage>
</organism>
<keyword evidence="2 4" id="KW-0442">Lipid degradation</keyword>
<dbReference type="PANTHER" id="PTHR14226:SF76">
    <property type="entry name" value="NTE FAMILY PROTEIN RSSA"/>
    <property type="match status" value="1"/>
</dbReference>
<reference evidence="6 7" key="1">
    <citation type="submission" date="2017-07" db="EMBL/GenBank/DDBJ databases">
        <title>Leptospira spp. isolated from tropical soils.</title>
        <authorList>
            <person name="Thibeaux R."/>
            <person name="Iraola G."/>
            <person name="Ferres I."/>
            <person name="Bierque E."/>
            <person name="Girault D."/>
            <person name="Soupe-Gilbert M.-E."/>
            <person name="Picardeau M."/>
            <person name="Goarant C."/>
        </authorList>
    </citation>
    <scope>NUCLEOTIDE SEQUENCE [LARGE SCALE GENOMIC DNA]</scope>
    <source>
        <strain evidence="6 7">JW2-C-B1</strain>
    </source>
</reference>
<feature type="short sequence motif" description="DGA/G" evidence="4">
    <location>
        <begin position="184"/>
        <end position="186"/>
    </location>
</feature>
<keyword evidence="7" id="KW-1185">Reference proteome</keyword>
<comment type="caution">
    <text evidence="4">Lacks conserved residue(s) required for the propagation of feature annotation.</text>
</comment>
<dbReference type="InterPro" id="IPR016035">
    <property type="entry name" value="Acyl_Trfase/lysoPLipase"/>
</dbReference>
<evidence type="ECO:0000313" key="6">
    <source>
        <dbReference type="EMBL" id="PJZ30112.1"/>
    </source>
</evidence>
<comment type="caution">
    <text evidence="6">The sequence shown here is derived from an EMBL/GenBank/DDBJ whole genome shotgun (WGS) entry which is preliminary data.</text>
</comment>
<dbReference type="SUPFAM" id="SSF52151">
    <property type="entry name" value="FabD/lysophospholipase-like"/>
    <property type="match status" value="1"/>
</dbReference>
<dbReference type="RefSeq" id="WP_010573502.1">
    <property type="nucleotide sequence ID" value="NZ_CP033614.1"/>
</dbReference>
<dbReference type="Pfam" id="PF01734">
    <property type="entry name" value="Patatin"/>
    <property type="match status" value="1"/>
</dbReference>
<evidence type="ECO:0000259" key="5">
    <source>
        <dbReference type="PROSITE" id="PS51635"/>
    </source>
</evidence>